<gene>
    <name evidence="1" type="ORF">M422DRAFT_784075</name>
</gene>
<sequence>MTLSESLLQPDEDAQPEHALDMELSQTQRRHSSPRTSPAYTRTLPIMIDLPESMAYHYQEQAVVQKCHFSGWTLISLLVLFTTIVAITARPPAPRLGQIEHFFSFGDSYTDTGFNITGPFAGPGVANPLGNPVFPGFTSSGGENWVRNKFS</sequence>
<protein>
    <submittedName>
        <fullName evidence="1">Carbohydrate esterase family 16 protein</fullName>
    </submittedName>
</protein>
<keyword evidence="2" id="KW-1185">Reference proteome</keyword>
<name>A0A0C9UMX5_SPHS4</name>
<dbReference type="OrthoDB" id="1600564at2759"/>
<proteinExistence type="predicted"/>
<reference evidence="1 2" key="1">
    <citation type="submission" date="2014-06" db="EMBL/GenBank/DDBJ databases">
        <title>Evolutionary Origins and Diversification of the Mycorrhizal Mutualists.</title>
        <authorList>
            <consortium name="DOE Joint Genome Institute"/>
            <consortium name="Mycorrhizal Genomics Consortium"/>
            <person name="Kohler A."/>
            <person name="Kuo A."/>
            <person name="Nagy L.G."/>
            <person name="Floudas D."/>
            <person name="Copeland A."/>
            <person name="Barry K.W."/>
            <person name="Cichocki N."/>
            <person name="Veneault-Fourrey C."/>
            <person name="LaButti K."/>
            <person name="Lindquist E.A."/>
            <person name="Lipzen A."/>
            <person name="Lundell T."/>
            <person name="Morin E."/>
            <person name="Murat C."/>
            <person name="Riley R."/>
            <person name="Ohm R."/>
            <person name="Sun H."/>
            <person name="Tunlid A."/>
            <person name="Henrissat B."/>
            <person name="Grigoriev I.V."/>
            <person name="Hibbett D.S."/>
            <person name="Martin F."/>
        </authorList>
    </citation>
    <scope>NUCLEOTIDE SEQUENCE [LARGE SCALE GENOMIC DNA]</scope>
    <source>
        <strain evidence="1 2">SS14</strain>
    </source>
</reference>
<accession>A0A0C9UMX5</accession>
<dbReference type="Proteomes" id="UP000054279">
    <property type="component" value="Unassembled WGS sequence"/>
</dbReference>
<evidence type="ECO:0000313" key="1">
    <source>
        <dbReference type="EMBL" id="KIJ30182.1"/>
    </source>
</evidence>
<dbReference type="EMBL" id="KN837267">
    <property type="protein sequence ID" value="KIJ30182.1"/>
    <property type="molecule type" value="Genomic_DNA"/>
</dbReference>
<dbReference type="AlphaFoldDB" id="A0A0C9UMX5"/>
<dbReference type="HOGENOM" id="CLU_1732626_0_0_1"/>
<organism evidence="1 2">
    <name type="scientific">Sphaerobolus stellatus (strain SS14)</name>
    <dbReference type="NCBI Taxonomy" id="990650"/>
    <lineage>
        <taxon>Eukaryota</taxon>
        <taxon>Fungi</taxon>
        <taxon>Dikarya</taxon>
        <taxon>Basidiomycota</taxon>
        <taxon>Agaricomycotina</taxon>
        <taxon>Agaricomycetes</taxon>
        <taxon>Phallomycetidae</taxon>
        <taxon>Geastrales</taxon>
        <taxon>Sphaerobolaceae</taxon>
        <taxon>Sphaerobolus</taxon>
    </lineage>
</organism>
<evidence type="ECO:0000313" key="2">
    <source>
        <dbReference type="Proteomes" id="UP000054279"/>
    </source>
</evidence>